<protein>
    <submittedName>
        <fullName evidence="1">Uncharacterized protein</fullName>
    </submittedName>
</protein>
<reference evidence="1 2" key="1">
    <citation type="submission" date="2016-10" db="EMBL/GenBank/DDBJ databases">
        <authorList>
            <person name="de Groot N.N."/>
        </authorList>
    </citation>
    <scope>NUCLEOTIDE SEQUENCE [LARGE SCALE GENOMIC DNA]</scope>
    <source>
        <strain evidence="1 2">DSM 20475</strain>
    </source>
</reference>
<keyword evidence="2" id="KW-1185">Reference proteome</keyword>
<name>A0A1G6W248_PEPNI</name>
<dbReference type="EMBL" id="FNAF01000004">
    <property type="protein sequence ID" value="SDD59879.1"/>
    <property type="molecule type" value="Genomic_DNA"/>
</dbReference>
<sequence>MNLPYTKEKVSLLTKLAESHMERAELFQELALMTASLAIENGEMEVEEAEIFFSSDHSPYVREILSGKDLLQSFLTRGVLFD</sequence>
<dbReference type="STRING" id="2741.SAMN04489866_104209"/>
<proteinExistence type="predicted"/>
<evidence type="ECO:0000313" key="1">
    <source>
        <dbReference type="EMBL" id="SDD59879.1"/>
    </source>
</evidence>
<organism evidence="1 2">
    <name type="scientific">Peptococcus niger</name>
    <dbReference type="NCBI Taxonomy" id="2741"/>
    <lineage>
        <taxon>Bacteria</taxon>
        <taxon>Bacillati</taxon>
        <taxon>Bacillota</taxon>
        <taxon>Clostridia</taxon>
        <taxon>Eubacteriales</taxon>
        <taxon>Peptococcaceae</taxon>
        <taxon>Peptococcus</taxon>
    </lineage>
</organism>
<dbReference type="Proteomes" id="UP000198995">
    <property type="component" value="Unassembled WGS sequence"/>
</dbReference>
<dbReference type="RefSeq" id="WP_091791666.1">
    <property type="nucleotide sequence ID" value="NZ_FNAF01000004.1"/>
</dbReference>
<evidence type="ECO:0000313" key="2">
    <source>
        <dbReference type="Proteomes" id="UP000198995"/>
    </source>
</evidence>
<accession>A0A1G6W248</accession>
<gene>
    <name evidence="1" type="ORF">SAMN04489866_104209</name>
</gene>
<dbReference type="AlphaFoldDB" id="A0A1G6W248"/>